<dbReference type="RefSeq" id="XP_033350965.1">
    <property type="nucleotide sequence ID" value="XM_033495074.1"/>
</dbReference>
<sequence>MKTIVLAGLIVTIFGVTFAHELPDFIHVCKKNDPNLADCIKASVNSLKPKLKTGVPEYKIPSLEPLELDELVGTSGGNIKLMLKNVTVHGASNFTLLKLKANLDTLNFVVELDLPHLSIEGNYDVDGRVILLQIRGSGPMTGDFTNCKALVKLQMQVSKRSDGENYLKLTELKTRISVGGGKLNLRNLFGGDPVLGEAVNTAINSNFDSFMKEIKPSIESAISNTFTGITNGILQEFTYEMLFPES</sequence>
<dbReference type="InterPro" id="IPR010562">
    <property type="entry name" value="Haemolymph_juvenile_hormone-bd"/>
</dbReference>
<keyword evidence="5" id="KW-1185">Reference proteome</keyword>
<dbReference type="Proteomes" id="UP000504631">
    <property type="component" value="Unplaced"/>
</dbReference>
<evidence type="ECO:0000313" key="5">
    <source>
        <dbReference type="Proteomes" id="UP000504631"/>
    </source>
</evidence>
<proteinExistence type="inferred from homology"/>
<dbReference type="InterPro" id="IPR038606">
    <property type="entry name" value="To_sf"/>
</dbReference>
<organism evidence="5 6">
    <name type="scientific">Bombus vosnesenskii</name>
    <dbReference type="NCBI Taxonomy" id="207650"/>
    <lineage>
        <taxon>Eukaryota</taxon>
        <taxon>Metazoa</taxon>
        <taxon>Ecdysozoa</taxon>
        <taxon>Arthropoda</taxon>
        <taxon>Hexapoda</taxon>
        <taxon>Insecta</taxon>
        <taxon>Pterygota</taxon>
        <taxon>Neoptera</taxon>
        <taxon>Endopterygota</taxon>
        <taxon>Hymenoptera</taxon>
        <taxon>Apocrita</taxon>
        <taxon>Aculeata</taxon>
        <taxon>Apoidea</taxon>
        <taxon>Anthophila</taxon>
        <taxon>Apidae</taxon>
        <taxon>Bombus</taxon>
        <taxon>Pyrobombus</taxon>
    </lineage>
</organism>
<dbReference type="KEGG" id="bvk:117234143"/>
<dbReference type="AlphaFoldDB" id="A0A6J3KDQ7"/>
<dbReference type="GeneID" id="117234143"/>
<keyword evidence="1 4" id="KW-0732">Signal</keyword>
<comment type="similarity">
    <text evidence="3">Belongs to the TO family.</text>
</comment>
<protein>
    <submittedName>
        <fullName evidence="6">Circadian clock-controlled protein-like</fullName>
    </submittedName>
</protein>
<feature type="signal peptide" evidence="4">
    <location>
        <begin position="1"/>
        <end position="19"/>
    </location>
</feature>
<dbReference type="PANTHER" id="PTHR11008">
    <property type="entry name" value="PROTEIN TAKEOUT-LIKE PROTEIN"/>
    <property type="match status" value="1"/>
</dbReference>
<dbReference type="GO" id="GO:0007623">
    <property type="term" value="P:circadian rhythm"/>
    <property type="evidence" value="ECO:0007669"/>
    <property type="project" value="UniProtKB-ARBA"/>
</dbReference>
<accession>A0A6J3KDQ7</accession>
<dbReference type="Pfam" id="PF06585">
    <property type="entry name" value="JHBP"/>
    <property type="match status" value="1"/>
</dbReference>
<keyword evidence="2" id="KW-0090">Biological rhythms</keyword>
<reference evidence="6" key="1">
    <citation type="submission" date="2025-08" db="UniProtKB">
        <authorList>
            <consortium name="RefSeq"/>
        </authorList>
    </citation>
    <scope>IDENTIFICATION</scope>
    <source>
        <tissue evidence="6">Muscle</tissue>
    </source>
</reference>
<dbReference type="Gene3D" id="3.15.10.30">
    <property type="entry name" value="Haemolymph juvenile hormone binding protein"/>
    <property type="match status" value="1"/>
</dbReference>
<evidence type="ECO:0000313" key="6">
    <source>
        <dbReference type="RefSeq" id="XP_033350965.1"/>
    </source>
</evidence>
<feature type="chain" id="PRO_5026684609" evidence="4">
    <location>
        <begin position="20"/>
        <end position="246"/>
    </location>
</feature>
<evidence type="ECO:0000256" key="2">
    <source>
        <dbReference type="ARBA" id="ARBA00023108"/>
    </source>
</evidence>
<gene>
    <name evidence="6" type="primary">LOC117234143</name>
</gene>
<dbReference type="PANTHER" id="PTHR11008:SF14">
    <property type="entry name" value="CIRCADIAN CLOCK-CONTROLLED PROTEIN-LIKE PROTEIN"/>
    <property type="match status" value="1"/>
</dbReference>
<evidence type="ECO:0000256" key="1">
    <source>
        <dbReference type="ARBA" id="ARBA00022729"/>
    </source>
</evidence>
<dbReference type="SMART" id="SM00700">
    <property type="entry name" value="JHBP"/>
    <property type="match status" value="1"/>
</dbReference>
<name>A0A6J3KDQ7_9HYME</name>
<evidence type="ECO:0000256" key="4">
    <source>
        <dbReference type="SAM" id="SignalP"/>
    </source>
</evidence>
<dbReference type="FunFam" id="3.15.10.30:FF:000001">
    <property type="entry name" value="Takeout-like protein 1"/>
    <property type="match status" value="1"/>
</dbReference>
<evidence type="ECO:0000256" key="3">
    <source>
        <dbReference type="ARBA" id="ARBA00060902"/>
    </source>
</evidence>
<dbReference type="GO" id="GO:0005615">
    <property type="term" value="C:extracellular space"/>
    <property type="evidence" value="ECO:0007669"/>
    <property type="project" value="TreeGrafter"/>
</dbReference>